<dbReference type="OMA" id="IRKEKCK"/>
<keyword evidence="6" id="KW-0229">DNA integration</keyword>
<protein>
    <submittedName>
        <fullName evidence="10">Retrovirus-related Pol polyprotein from transposon TNT 1-94</fullName>
    </submittedName>
</protein>
<feature type="non-terminal residue" evidence="10">
    <location>
        <position position="1"/>
    </location>
</feature>
<keyword evidence="1" id="KW-0540">Nuclease</keyword>
<dbReference type="PANTHER" id="PTHR42648:SF11">
    <property type="entry name" value="TRANSPOSON TY4-P GAG-POL POLYPROTEIN"/>
    <property type="match status" value="1"/>
</dbReference>
<dbReference type="InParanoid" id="E2AHD6"/>
<dbReference type="GO" id="GO:0006310">
    <property type="term" value="P:DNA recombination"/>
    <property type="evidence" value="ECO:0007669"/>
    <property type="project" value="UniProtKB-KW"/>
</dbReference>
<keyword evidence="8" id="KW-0548">Nucleotidyltransferase</keyword>
<evidence type="ECO:0000256" key="6">
    <source>
        <dbReference type="ARBA" id="ARBA00022908"/>
    </source>
</evidence>
<keyword evidence="3" id="KW-0255">Endonuclease</keyword>
<dbReference type="GO" id="GO:0016787">
    <property type="term" value="F:hydrolase activity"/>
    <property type="evidence" value="ECO:0007669"/>
    <property type="project" value="UniProtKB-KW"/>
</dbReference>
<keyword evidence="8" id="KW-0239">DNA-directed DNA polymerase</keyword>
<dbReference type="Proteomes" id="UP000000311">
    <property type="component" value="Unassembled WGS sequence"/>
</dbReference>
<accession>E2AHD6</accession>
<evidence type="ECO:0000256" key="3">
    <source>
        <dbReference type="ARBA" id="ARBA00022759"/>
    </source>
</evidence>
<dbReference type="STRING" id="104421.E2AHD6"/>
<dbReference type="GO" id="GO:0046872">
    <property type="term" value="F:metal ion binding"/>
    <property type="evidence" value="ECO:0007669"/>
    <property type="project" value="UniProtKB-KW"/>
</dbReference>
<dbReference type="GO" id="GO:0003964">
    <property type="term" value="F:RNA-directed DNA polymerase activity"/>
    <property type="evidence" value="ECO:0007669"/>
    <property type="project" value="UniProtKB-KW"/>
</dbReference>
<evidence type="ECO:0000313" key="10">
    <source>
        <dbReference type="EMBL" id="EFN67153.1"/>
    </source>
</evidence>
<dbReference type="PANTHER" id="PTHR42648">
    <property type="entry name" value="TRANSPOSASE, PUTATIVE-RELATED"/>
    <property type="match status" value="1"/>
</dbReference>
<reference evidence="10 11" key="1">
    <citation type="journal article" date="2010" name="Science">
        <title>Genomic comparison of the ants Camponotus floridanus and Harpegnathos saltator.</title>
        <authorList>
            <person name="Bonasio R."/>
            <person name="Zhang G."/>
            <person name="Ye C."/>
            <person name="Mutti N.S."/>
            <person name="Fang X."/>
            <person name="Qin N."/>
            <person name="Donahue G."/>
            <person name="Yang P."/>
            <person name="Li Q."/>
            <person name="Li C."/>
            <person name="Zhang P."/>
            <person name="Huang Z."/>
            <person name="Berger S.L."/>
            <person name="Reinberg D."/>
            <person name="Wang J."/>
            <person name="Liebig J."/>
        </authorList>
    </citation>
    <scope>NUCLEOTIDE SEQUENCE [LARGE SCALE GENOMIC DNA]</scope>
    <source>
        <strain evidence="11">C129</strain>
    </source>
</reference>
<feature type="non-terminal residue" evidence="10">
    <location>
        <position position="108"/>
    </location>
</feature>
<keyword evidence="9" id="KW-0233">DNA recombination</keyword>
<evidence type="ECO:0000256" key="7">
    <source>
        <dbReference type="ARBA" id="ARBA00022918"/>
    </source>
</evidence>
<organism evidence="11">
    <name type="scientific">Camponotus floridanus</name>
    <name type="common">Florida carpenter ant</name>
    <dbReference type="NCBI Taxonomy" id="104421"/>
    <lineage>
        <taxon>Eukaryota</taxon>
        <taxon>Metazoa</taxon>
        <taxon>Ecdysozoa</taxon>
        <taxon>Arthropoda</taxon>
        <taxon>Hexapoda</taxon>
        <taxon>Insecta</taxon>
        <taxon>Pterygota</taxon>
        <taxon>Neoptera</taxon>
        <taxon>Endopterygota</taxon>
        <taxon>Hymenoptera</taxon>
        <taxon>Apocrita</taxon>
        <taxon>Aculeata</taxon>
        <taxon>Formicoidea</taxon>
        <taxon>Formicidae</taxon>
        <taxon>Formicinae</taxon>
        <taxon>Camponotus</taxon>
    </lineage>
</organism>
<dbReference type="AlphaFoldDB" id="E2AHD6"/>
<dbReference type="GO" id="GO:0015074">
    <property type="term" value="P:DNA integration"/>
    <property type="evidence" value="ECO:0007669"/>
    <property type="project" value="UniProtKB-KW"/>
</dbReference>
<keyword evidence="7" id="KW-0695">RNA-directed DNA polymerase</keyword>
<evidence type="ECO:0000256" key="8">
    <source>
        <dbReference type="ARBA" id="ARBA00022932"/>
    </source>
</evidence>
<keyword evidence="2" id="KW-0479">Metal-binding</keyword>
<evidence type="ECO:0000256" key="5">
    <source>
        <dbReference type="ARBA" id="ARBA00022842"/>
    </source>
</evidence>
<keyword evidence="11" id="KW-1185">Reference proteome</keyword>
<evidence type="ECO:0000256" key="1">
    <source>
        <dbReference type="ARBA" id="ARBA00022722"/>
    </source>
</evidence>
<dbReference type="EMBL" id="GL439504">
    <property type="protein sequence ID" value="EFN67153.1"/>
    <property type="molecule type" value="Genomic_DNA"/>
</dbReference>
<evidence type="ECO:0000256" key="9">
    <source>
        <dbReference type="ARBA" id="ARBA00023172"/>
    </source>
</evidence>
<evidence type="ECO:0000313" key="11">
    <source>
        <dbReference type="Proteomes" id="UP000000311"/>
    </source>
</evidence>
<evidence type="ECO:0000256" key="2">
    <source>
        <dbReference type="ARBA" id="ARBA00022723"/>
    </source>
</evidence>
<gene>
    <name evidence="10" type="ORF">EAG_00348</name>
</gene>
<keyword evidence="5" id="KW-0460">Magnesium</keyword>
<keyword evidence="8" id="KW-0808">Transferase</keyword>
<dbReference type="GO" id="GO:0003887">
    <property type="term" value="F:DNA-directed DNA polymerase activity"/>
    <property type="evidence" value="ECO:0007669"/>
    <property type="project" value="UniProtKB-KW"/>
</dbReference>
<dbReference type="InterPro" id="IPR039537">
    <property type="entry name" value="Retrotran_Ty1/copia-like"/>
</dbReference>
<keyword evidence="4" id="KW-0378">Hydrolase</keyword>
<evidence type="ECO:0000256" key="4">
    <source>
        <dbReference type="ARBA" id="ARBA00022801"/>
    </source>
</evidence>
<dbReference type="GO" id="GO:0004519">
    <property type="term" value="F:endonuclease activity"/>
    <property type="evidence" value="ECO:0007669"/>
    <property type="project" value="UniProtKB-KW"/>
</dbReference>
<name>E2AHD6_CAMFO</name>
<proteinExistence type="predicted"/>
<sequence>WHQRLGHACLKQVKAVLRSKGITATGSEKFFCKACVYGKISKGPYKSIRKEKCKPGTRIHANTSGKISTPSMSGCQYFVSFTDESTGFIKVVFIKKKNEVLNAFKEVV</sequence>